<dbReference type="Gene3D" id="3.40.50.300">
    <property type="entry name" value="P-loop containing nucleotide triphosphate hydrolases"/>
    <property type="match status" value="2"/>
</dbReference>
<dbReference type="AlphaFoldDB" id="A0A1Z2XLW6"/>
<dbReference type="EMBL" id="CP021422">
    <property type="protein sequence ID" value="ASB39430.1"/>
    <property type="molecule type" value="Genomic_DNA"/>
</dbReference>
<evidence type="ECO:0000313" key="15">
    <source>
        <dbReference type="Proteomes" id="UP000596035"/>
    </source>
</evidence>
<gene>
    <name evidence="9 13" type="primary">mfd</name>
    <name evidence="12" type="ORF">ADH66_01445</name>
    <name evidence="13" type="ORF">I5Q82_11460</name>
</gene>
<dbReference type="Proteomes" id="UP000596035">
    <property type="component" value="Chromosome"/>
</dbReference>
<dbReference type="PROSITE" id="PS51192">
    <property type="entry name" value="HELICASE_ATP_BIND_1"/>
    <property type="match status" value="1"/>
</dbReference>
<evidence type="ECO:0000259" key="10">
    <source>
        <dbReference type="PROSITE" id="PS51192"/>
    </source>
</evidence>
<dbReference type="Pfam" id="PF17757">
    <property type="entry name" value="UvrB_inter"/>
    <property type="match status" value="1"/>
</dbReference>
<accession>A0A1Z2XLW6</accession>
<keyword evidence="1 9" id="KW-0963">Cytoplasm</keyword>
<dbReference type="Gene3D" id="3.30.2060.10">
    <property type="entry name" value="Penicillin-binding protein 1b domain"/>
    <property type="match status" value="1"/>
</dbReference>
<reference evidence="13 15" key="3">
    <citation type="submission" date="2020-11" db="EMBL/GenBank/DDBJ databases">
        <title>Closed and high quality bacterial genomes of the OMM12 community.</title>
        <authorList>
            <person name="Marbouty M."/>
            <person name="Lamy-Besnier Q."/>
            <person name="Debarbieux L."/>
            <person name="Koszul R."/>
        </authorList>
    </citation>
    <scope>NUCLEOTIDE SEQUENCE [LARGE SCALE GENOMIC DNA]</scope>
    <source>
        <strain evidence="13 15">KB18</strain>
    </source>
</reference>
<dbReference type="InterPro" id="IPR011545">
    <property type="entry name" value="DEAD/DEAH_box_helicase_dom"/>
</dbReference>
<dbReference type="HAMAP" id="MF_00969">
    <property type="entry name" value="TRCF"/>
    <property type="match status" value="1"/>
</dbReference>
<keyword evidence="6 9" id="KW-0067">ATP-binding</keyword>
<evidence type="ECO:0000256" key="7">
    <source>
        <dbReference type="ARBA" id="ARBA00023125"/>
    </source>
</evidence>
<dbReference type="GO" id="GO:0005524">
    <property type="term" value="F:ATP binding"/>
    <property type="evidence" value="ECO:0007669"/>
    <property type="project" value="UniProtKB-UniRule"/>
</dbReference>
<evidence type="ECO:0000313" key="12">
    <source>
        <dbReference type="EMBL" id="ASB39430.1"/>
    </source>
</evidence>
<keyword evidence="4 9" id="KW-0378">Hydrolase</keyword>
<dbReference type="SUPFAM" id="SSF52540">
    <property type="entry name" value="P-loop containing nucleoside triphosphate hydrolases"/>
    <property type="match status" value="4"/>
</dbReference>
<keyword evidence="7 9" id="KW-0238">DNA-binding</keyword>
<evidence type="ECO:0000256" key="3">
    <source>
        <dbReference type="ARBA" id="ARBA00022763"/>
    </source>
</evidence>
<dbReference type="PANTHER" id="PTHR47964">
    <property type="entry name" value="ATP-DEPENDENT DNA HELICASE HOMOLOG RECG, CHLOROPLASTIC"/>
    <property type="match status" value="1"/>
</dbReference>
<dbReference type="EC" id="3.6.4.-" evidence="9"/>
<dbReference type="GO" id="GO:0005737">
    <property type="term" value="C:cytoplasm"/>
    <property type="evidence" value="ECO:0007669"/>
    <property type="project" value="UniProtKB-SubCell"/>
</dbReference>
<dbReference type="Gene3D" id="2.40.10.170">
    <property type="match status" value="1"/>
</dbReference>
<dbReference type="PANTHER" id="PTHR47964:SF1">
    <property type="entry name" value="ATP-DEPENDENT DNA HELICASE HOMOLOG RECG, CHLOROPLASTIC"/>
    <property type="match status" value="1"/>
</dbReference>
<evidence type="ECO:0000256" key="6">
    <source>
        <dbReference type="ARBA" id="ARBA00022840"/>
    </source>
</evidence>
<name>A0A1Z2XLW6_9FIRM</name>
<dbReference type="KEGG" id="amur:ADH66_01445"/>
<dbReference type="RefSeq" id="WP_066536641.1">
    <property type="nucleotide sequence ID" value="NZ_CP021422.1"/>
</dbReference>
<keyword evidence="3 9" id="KW-0227">DNA damage</keyword>
<evidence type="ECO:0000256" key="1">
    <source>
        <dbReference type="ARBA" id="ARBA00022490"/>
    </source>
</evidence>
<dbReference type="Pfam" id="PF03461">
    <property type="entry name" value="TRCF"/>
    <property type="match status" value="1"/>
</dbReference>
<keyword evidence="14" id="KW-1185">Reference proteome</keyword>
<dbReference type="SUPFAM" id="SSF143517">
    <property type="entry name" value="TRCF domain-like"/>
    <property type="match status" value="1"/>
</dbReference>
<comment type="function">
    <text evidence="9">Couples transcription and DNA repair by recognizing RNA polymerase (RNAP) stalled at DNA lesions. Mediates ATP-dependent release of RNAP and its truncated transcript from the DNA, and recruitment of nucleotide excision repair machinery to the damaged site.</text>
</comment>
<feature type="domain" description="Helicase ATP-binding" evidence="10">
    <location>
        <begin position="631"/>
        <end position="792"/>
    </location>
</feature>
<dbReference type="EMBL" id="CP065321">
    <property type="protein sequence ID" value="QQR28719.1"/>
    <property type="molecule type" value="Genomic_DNA"/>
</dbReference>
<dbReference type="GO" id="GO:0003684">
    <property type="term" value="F:damaged DNA binding"/>
    <property type="evidence" value="ECO:0007669"/>
    <property type="project" value="InterPro"/>
</dbReference>
<dbReference type="PROSITE" id="PS51194">
    <property type="entry name" value="HELICASE_CTER"/>
    <property type="match status" value="1"/>
</dbReference>
<dbReference type="InterPro" id="IPR004576">
    <property type="entry name" value="Mfd"/>
</dbReference>
<proteinExistence type="inferred from homology"/>
<dbReference type="Gene3D" id="3.40.50.11180">
    <property type="match status" value="1"/>
</dbReference>
<dbReference type="Pfam" id="PF02559">
    <property type="entry name" value="CarD_TRCF_RID"/>
    <property type="match status" value="1"/>
</dbReference>
<dbReference type="SUPFAM" id="SSF141259">
    <property type="entry name" value="CarD-like"/>
    <property type="match status" value="1"/>
</dbReference>
<dbReference type="InterPro" id="IPR027417">
    <property type="entry name" value="P-loop_NTPase"/>
</dbReference>
<evidence type="ECO:0000256" key="4">
    <source>
        <dbReference type="ARBA" id="ARBA00022801"/>
    </source>
</evidence>
<dbReference type="SMART" id="SM00487">
    <property type="entry name" value="DEXDc"/>
    <property type="match status" value="1"/>
</dbReference>
<dbReference type="CDD" id="cd17991">
    <property type="entry name" value="DEXHc_TRCF"/>
    <property type="match status" value="1"/>
</dbReference>
<dbReference type="SMART" id="SM00982">
    <property type="entry name" value="TRCF"/>
    <property type="match status" value="1"/>
</dbReference>
<dbReference type="Pfam" id="PF00270">
    <property type="entry name" value="DEAD"/>
    <property type="match status" value="1"/>
</dbReference>
<reference evidence="12" key="1">
    <citation type="journal article" date="2017" name="Genome Announc.">
        <title>High-Quality Whole-Genome Sequences of the Oligo-Mouse-Microbiota Bacterial Community.</title>
        <authorList>
            <person name="Garzetti D."/>
            <person name="Brugiroux S."/>
            <person name="Bunk B."/>
            <person name="Pukall R."/>
            <person name="McCoy K.D."/>
            <person name="Macpherson A.J."/>
            <person name="Stecher B."/>
        </authorList>
    </citation>
    <scope>NUCLEOTIDE SEQUENCE</scope>
    <source>
        <strain evidence="12">KB18</strain>
    </source>
</reference>
<dbReference type="SMART" id="SM01058">
    <property type="entry name" value="CarD_TRCF"/>
    <property type="match status" value="1"/>
</dbReference>
<comment type="similarity">
    <text evidence="9">In the N-terminal section; belongs to the UvrB family.</text>
</comment>
<evidence type="ECO:0000256" key="2">
    <source>
        <dbReference type="ARBA" id="ARBA00022741"/>
    </source>
</evidence>
<keyword evidence="8 9" id="KW-0234">DNA repair</keyword>
<evidence type="ECO:0000313" key="14">
    <source>
        <dbReference type="Proteomes" id="UP000196710"/>
    </source>
</evidence>
<dbReference type="NCBIfam" id="TIGR00580">
    <property type="entry name" value="mfd"/>
    <property type="match status" value="1"/>
</dbReference>
<evidence type="ECO:0000256" key="5">
    <source>
        <dbReference type="ARBA" id="ARBA00022806"/>
    </source>
</evidence>
<dbReference type="Proteomes" id="UP000196710">
    <property type="component" value="Chromosome"/>
</dbReference>
<dbReference type="GO" id="GO:0016787">
    <property type="term" value="F:hydrolase activity"/>
    <property type="evidence" value="ECO:0007669"/>
    <property type="project" value="UniProtKB-KW"/>
</dbReference>
<comment type="similarity">
    <text evidence="9">In the C-terminal section; belongs to the helicase family. RecG subfamily.</text>
</comment>
<feature type="domain" description="Helicase C-terminal" evidence="11">
    <location>
        <begin position="813"/>
        <end position="967"/>
    </location>
</feature>
<dbReference type="InterPro" id="IPR003711">
    <property type="entry name" value="CarD-like/TRCF_RID"/>
</dbReference>
<dbReference type="GO" id="GO:0003678">
    <property type="term" value="F:DNA helicase activity"/>
    <property type="evidence" value="ECO:0007669"/>
    <property type="project" value="TreeGrafter"/>
</dbReference>
<dbReference type="InterPro" id="IPR041471">
    <property type="entry name" value="UvrB_inter"/>
</dbReference>
<evidence type="ECO:0000256" key="9">
    <source>
        <dbReference type="HAMAP-Rule" id="MF_00969"/>
    </source>
</evidence>
<dbReference type="InterPro" id="IPR005118">
    <property type="entry name" value="TRCF_C"/>
</dbReference>
<dbReference type="InterPro" id="IPR014001">
    <property type="entry name" value="Helicase_ATP-bd"/>
</dbReference>
<dbReference type="SMART" id="SM00490">
    <property type="entry name" value="HELICc"/>
    <property type="match status" value="1"/>
</dbReference>
<reference evidence="14" key="2">
    <citation type="submission" date="2017-05" db="EMBL/GenBank/DDBJ databases">
        <title>Improved OligoMM genomes.</title>
        <authorList>
            <person name="Garzetti D."/>
        </authorList>
    </citation>
    <scope>NUCLEOTIDE SEQUENCE [LARGE SCALE GENOMIC DNA]</scope>
    <source>
        <strain evidence="14">KB18</strain>
    </source>
</reference>
<evidence type="ECO:0000313" key="13">
    <source>
        <dbReference type="EMBL" id="QQR28719.1"/>
    </source>
</evidence>
<dbReference type="InterPro" id="IPR037235">
    <property type="entry name" value="TRCF-like_C_D7"/>
</dbReference>
<dbReference type="InterPro" id="IPR001650">
    <property type="entry name" value="Helicase_C-like"/>
</dbReference>
<protein>
    <recommendedName>
        <fullName evidence="9">Transcription-repair-coupling factor</fullName>
        <shortName evidence="9">TRCF</shortName>
        <ecNumber evidence="9">3.6.4.-</ecNumber>
    </recommendedName>
</protein>
<keyword evidence="5" id="KW-0347">Helicase</keyword>
<dbReference type="GO" id="GO:0000716">
    <property type="term" value="P:transcription-coupled nucleotide-excision repair, DNA damage recognition"/>
    <property type="evidence" value="ECO:0007669"/>
    <property type="project" value="UniProtKB-UniRule"/>
</dbReference>
<evidence type="ECO:0000259" key="11">
    <source>
        <dbReference type="PROSITE" id="PS51194"/>
    </source>
</evidence>
<sequence length="1155" mass="128391">MRSIFSALSRSPEYVQLQRALSSGDTPAVAAGVSGVHKCVLTAGLMKGSGKRALVVAADEAEAQRFTEDLKSLGLNPANYPLRDFNFRDSAVSSHEYERQRLRALSRLRDGSCDCIVSCIDAALQLTLGPEELDRRLFTLSSGQALSIDQLLSALTSCGYTREDQIEGPGQFSRRGGIVDFFSPNAPLPVRVEFWGDEIDSISSFDPATQRRTDPLPEVTLAPCTEVIPQNRAALIKRIEALSKSLRGKRAPKAKEILMAEAQKLADGLSIGCMDKYLPLVYERPATLFDYFNERDSLIVFSEGTRLKERVRTTLVQWSEDLTSYLEDGLLCKGLDKYSETWEYALSQAQRAPSFFMDVFARGTYEIPTKTLVNITVRQFPAWGGGVQLLQEDLSALLRQGRACVVLSGTERAGKALAEDLKQSGLPAAYIEDPSTAAKGTVTVVPGSLSAGFDWPDADFALISRGRIAAGAAVKKIKKNKNAREISSLSELSPGDYVVHATHGIGVFEGIHKVEMNGIEKDYILIRYARNDSLYVPVTQLDMVSKYIGPREDSGIRLSRLGGADWQQKKQRVRAAVKNIAKELIELYAKRMQQEGFPFPEDGEWQRDFESRFEFEETDDQLRCVGEIKSDMERAVPMDRLLCGDVGFGKTEVALRAAFKCVTGGKQCAILVPTTILAWQHYQTILRRMEGFPIDVGLLSRFRSPKQQEETLKRLKRGAVDIVVGTHRLVSKDVKFKDLGLVIIDEEQRFGVAQKEKLKALCSRADVLTLSATPIPRTLNMALSGIRDMSVIEEAPQDRHPVQTYVMEHDNGVICDAIRRELRRGGQVYYLHNDTASISRTAARLQEAIPEARVGFGHGKMDEEELSEVWRQLLDHEIDILVCTTIIETGVDVPSANTLIIENADRMGLSQLHQLRGRVGRSSRRAYAYLTYTPNKSLQEIAQKRLSAIREFTEFGSGFKIAMRDLEIRGAGNVLGGEQHGHMEAVGYDMYVKLLNEAVSLMKGEEVKAPVDEGCTVDMQVSAHIPEDYIESIDLRLEVYRRIAGIQDQEDALDVTDELIDRFGEPPEAVRGLIEIALLRGRAAWLGINEIKQQNDSLLLYQREVDMAQVERLIKAMNGQVMVSAGSKPYLSVKLGGAPPLEVLSRVLKIMGENE</sequence>
<dbReference type="InterPro" id="IPR036101">
    <property type="entry name" value="CarD-like/TRCF_RID_sf"/>
</dbReference>
<comment type="subcellular location">
    <subcellularLocation>
        <location evidence="9">Cytoplasm</location>
    </subcellularLocation>
</comment>
<evidence type="ECO:0000256" key="8">
    <source>
        <dbReference type="ARBA" id="ARBA00023204"/>
    </source>
</evidence>
<organism evidence="13 15">
    <name type="scientific">Acutalibacter muris</name>
    <dbReference type="NCBI Taxonomy" id="1796620"/>
    <lineage>
        <taxon>Bacteria</taxon>
        <taxon>Bacillati</taxon>
        <taxon>Bacillota</taxon>
        <taxon>Clostridia</taxon>
        <taxon>Eubacteriales</taxon>
        <taxon>Acutalibacteraceae</taxon>
        <taxon>Acutalibacter</taxon>
    </lineage>
</organism>
<dbReference type="Gene3D" id="3.90.1150.50">
    <property type="entry name" value="Transcription-repair-coupling factor, D7 domain"/>
    <property type="match status" value="1"/>
</dbReference>
<dbReference type="GO" id="GO:0006355">
    <property type="term" value="P:regulation of DNA-templated transcription"/>
    <property type="evidence" value="ECO:0007669"/>
    <property type="project" value="UniProtKB-UniRule"/>
</dbReference>
<dbReference type="InterPro" id="IPR047112">
    <property type="entry name" value="RecG/Mfd"/>
</dbReference>
<keyword evidence="2 9" id="KW-0547">Nucleotide-binding</keyword>
<dbReference type="Pfam" id="PF00271">
    <property type="entry name" value="Helicase_C"/>
    <property type="match status" value="1"/>
</dbReference>